<evidence type="ECO:0000313" key="1">
    <source>
        <dbReference type="EMBL" id="PHK01588.1"/>
    </source>
</evidence>
<dbReference type="EMBL" id="LAHD01000069">
    <property type="protein sequence ID" value="PHK01588.1"/>
    <property type="molecule type" value="Genomic_DNA"/>
</dbReference>
<name>A0A9Q5Z9T0_NOSLI</name>
<dbReference type="Pfam" id="PF13365">
    <property type="entry name" value="Trypsin_2"/>
    <property type="match status" value="1"/>
</dbReference>
<evidence type="ECO:0000313" key="2">
    <source>
        <dbReference type="Proteomes" id="UP000222310"/>
    </source>
</evidence>
<accession>A0A9Q5Z9T0</accession>
<reference evidence="1 2" key="1">
    <citation type="submission" date="2015-02" db="EMBL/GenBank/DDBJ databases">
        <title>Nostoc linckia genome annotation.</title>
        <authorList>
            <person name="Zhou Z."/>
        </authorList>
    </citation>
    <scope>NUCLEOTIDE SEQUENCE [LARGE SCALE GENOMIC DNA]</scope>
    <source>
        <strain evidence="2">z8</strain>
    </source>
</reference>
<dbReference type="PANTHER" id="PTHR43019">
    <property type="entry name" value="SERINE ENDOPROTEASE DEGS"/>
    <property type="match status" value="1"/>
</dbReference>
<dbReference type="PANTHER" id="PTHR43019:SF23">
    <property type="entry name" value="PROTEASE DO-LIKE 5, CHLOROPLASTIC"/>
    <property type="match status" value="1"/>
</dbReference>
<dbReference type="AlphaFoldDB" id="A0A9Q5Z9T0"/>
<organism evidence="1 2">
    <name type="scientific">Nostoc linckia z8</name>
    <dbReference type="NCBI Taxonomy" id="1628746"/>
    <lineage>
        <taxon>Bacteria</taxon>
        <taxon>Bacillati</taxon>
        <taxon>Cyanobacteriota</taxon>
        <taxon>Cyanophyceae</taxon>
        <taxon>Nostocales</taxon>
        <taxon>Nostocaceae</taxon>
        <taxon>Nostoc</taxon>
    </lineage>
</organism>
<gene>
    <name evidence="1" type="ORF">VF08_21900</name>
</gene>
<dbReference type="InterPro" id="IPR043504">
    <property type="entry name" value="Peptidase_S1_PA_chymotrypsin"/>
</dbReference>
<dbReference type="InterPro" id="IPR009003">
    <property type="entry name" value="Peptidase_S1_PA"/>
</dbReference>
<protein>
    <recommendedName>
        <fullName evidence="3">Trypsin-like peptidase domain-containing protein</fullName>
    </recommendedName>
</protein>
<proteinExistence type="predicted"/>
<sequence length="271" mass="29843">MRSINSPRSRIVYVVCLLICLGGVSLALSKQQSISGEFSRVVRPNHLDVEQLQKLAKTITVKISALELLGSGTLLQRQGEIYTVITNAHVLRAAKPPYQIQTPDGRVYQATVLQIAELQQNDLAVLQFRSPDIVYPVANIPDASNLRVGDEVFVGGFIANLATQKQSTPTKTQFVFTSGKVTLLLDKALEQGYQIGYTNDVRKGMSGGPLLNIHGEVVGINSLHKDPLWETPEVYQDGSQPEPHLQELITRSSMAVPIRKELLQNHQGNQL</sequence>
<dbReference type="Proteomes" id="UP000222310">
    <property type="component" value="Unassembled WGS sequence"/>
</dbReference>
<dbReference type="Gene3D" id="2.40.10.10">
    <property type="entry name" value="Trypsin-like serine proteases"/>
    <property type="match status" value="2"/>
</dbReference>
<evidence type="ECO:0008006" key="3">
    <source>
        <dbReference type="Google" id="ProtNLM"/>
    </source>
</evidence>
<dbReference type="SUPFAM" id="SSF50494">
    <property type="entry name" value="Trypsin-like serine proteases"/>
    <property type="match status" value="1"/>
</dbReference>
<comment type="caution">
    <text evidence="1">The sequence shown here is derived from an EMBL/GenBank/DDBJ whole genome shotgun (WGS) entry which is preliminary data.</text>
</comment>